<comment type="caution">
    <text evidence="9">The sequence shown here is derived from an EMBL/GenBank/DDBJ whole genome shotgun (WGS) entry which is preliminary data.</text>
</comment>
<feature type="transmembrane region" description="Helical" evidence="8">
    <location>
        <begin position="126"/>
        <end position="149"/>
    </location>
</feature>
<dbReference type="OrthoDB" id="9805563at2"/>
<sequence length="319" mass="32400">MTALLAPILSAIFPIFAVVVLGSALRRSGFLAQTFWDGLDKAIFWVLFPCLLFSVTGQADLSGPDTANMAIVLVASTLATALLAWLCKPLIGLPERSFVAVYQSAFRMNAYVGLAASASLLGASGYAFAAIAVAIVAPLINTLGVIALAGMNGRASGTRPSILSLARSVIANPLILSTLAGAIINLADLPFPDALWDTTGVIGKAALPMALLSVGAGLRLRALKSAGWPVAIGAFLKLIAAPAITVAAALALGFSGPAALVAVIFTAPPASVSSYQMTKAMGGDADLMAASITVQTVAAALTMTLVLLYATSLFLPNGL</sequence>
<feature type="transmembrane region" description="Helical" evidence="8">
    <location>
        <begin position="67"/>
        <end position="87"/>
    </location>
</feature>
<feature type="transmembrane region" description="Helical" evidence="8">
    <location>
        <begin position="199"/>
        <end position="218"/>
    </location>
</feature>
<dbReference type="RefSeq" id="WP_127763330.1">
    <property type="nucleotide sequence ID" value="NZ_SADE01000001.1"/>
</dbReference>
<evidence type="ECO:0000256" key="7">
    <source>
        <dbReference type="ARBA" id="ARBA00023136"/>
    </source>
</evidence>
<name>A0A3S2WT91_9PROT</name>
<dbReference type="Proteomes" id="UP000287447">
    <property type="component" value="Unassembled WGS sequence"/>
</dbReference>
<keyword evidence="5 8" id="KW-0812">Transmembrane</keyword>
<dbReference type="PANTHER" id="PTHR36838:SF4">
    <property type="entry name" value="AUXIN EFFLUX CARRIER FAMILY PROTEIN"/>
    <property type="match status" value="1"/>
</dbReference>
<feature type="transmembrane region" description="Helical" evidence="8">
    <location>
        <begin position="38"/>
        <end position="55"/>
    </location>
</feature>
<keyword evidence="3" id="KW-0813">Transport</keyword>
<evidence type="ECO:0000256" key="4">
    <source>
        <dbReference type="ARBA" id="ARBA00022475"/>
    </source>
</evidence>
<evidence type="ECO:0000313" key="10">
    <source>
        <dbReference type="Proteomes" id="UP000287447"/>
    </source>
</evidence>
<feature type="transmembrane region" description="Helical" evidence="8">
    <location>
        <begin position="169"/>
        <end position="187"/>
    </location>
</feature>
<dbReference type="EMBL" id="SADE01000001">
    <property type="protein sequence ID" value="RVU37957.1"/>
    <property type="molecule type" value="Genomic_DNA"/>
</dbReference>
<organism evidence="9 10">
    <name type="scientific">Hwanghaeella grinnelliae</name>
    <dbReference type="NCBI Taxonomy" id="2500179"/>
    <lineage>
        <taxon>Bacteria</taxon>
        <taxon>Pseudomonadati</taxon>
        <taxon>Pseudomonadota</taxon>
        <taxon>Alphaproteobacteria</taxon>
        <taxon>Rhodospirillales</taxon>
        <taxon>Rhodospirillaceae</taxon>
        <taxon>Hwanghaeella</taxon>
    </lineage>
</organism>
<evidence type="ECO:0000256" key="6">
    <source>
        <dbReference type="ARBA" id="ARBA00022989"/>
    </source>
</evidence>
<evidence type="ECO:0000256" key="3">
    <source>
        <dbReference type="ARBA" id="ARBA00022448"/>
    </source>
</evidence>
<dbReference type="InterPro" id="IPR004776">
    <property type="entry name" value="Mem_transp_PIN-like"/>
</dbReference>
<evidence type="ECO:0000313" key="9">
    <source>
        <dbReference type="EMBL" id="RVU37957.1"/>
    </source>
</evidence>
<dbReference type="GO" id="GO:0055085">
    <property type="term" value="P:transmembrane transport"/>
    <property type="evidence" value="ECO:0007669"/>
    <property type="project" value="InterPro"/>
</dbReference>
<reference evidence="10" key="1">
    <citation type="submission" date="2019-01" db="EMBL/GenBank/DDBJ databases">
        <title>Gri0909 isolated from a small marine red alga.</title>
        <authorList>
            <person name="Kim J."/>
            <person name="Jeong S.E."/>
            <person name="Jeon C.O."/>
        </authorList>
    </citation>
    <scope>NUCLEOTIDE SEQUENCE [LARGE SCALE GENOMIC DNA]</scope>
    <source>
        <strain evidence="10">Gri0909</strain>
    </source>
</reference>
<proteinExistence type="inferred from homology"/>
<dbReference type="Pfam" id="PF03547">
    <property type="entry name" value="Mem_trans"/>
    <property type="match status" value="1"/>
</dbReference>
<keyword evidence="7 8" id="KW-0472">Membrane</keyword>
<gene>
    <name evidence="9" type="ORF">EOI86_01225</name>
</gene>
<dbReference type="GO" id="GO:0005886">
    <property type="term" value="C:plasma membrane"/>
    <property type="evidence" value="ECO:0007669"/>
    <property type="project" value="UniProtKB-SubCell"/>
</dbReference>
<feature type="transmembrane region" description="Helical" evidence="8">
    <location>
        <begin position="287"/>
        <end position="310"/>
    </location>
</feature>
<evidence type="ECO:0000256" key="1">
    <source>
        <dbReference type="ARBA" id="ARBA00004651"/>
    </source>
</evidence>
<feature type="transmembrane region" description="Helical" evidence="8">
    <location>
        <begin position="258"/>
        <end position="275"/>
    </location>
</feature>
<keyword evidence="10" id="KW-1185">Reference proteome</keyword>
<evidence type="ECO:0000256" key="5">
    <source>
        <dbReference type="ARBA" id="ARBA00022692"/>
    </source>
</evidence>
<dbReference type="InterPro" id="IPR038770">
    <property type="entry name" value="Na+/solute_symporter_sf"/>
</dbReference>
<keyword evidence="4" id="KW-1003">Cell membrane</keyword>
<evidence type="ECO:0000256" key="8">
    <source>
        <dbReference type="SAM" id="Phobius"/>
    </source>
</evidence>
<feature type="transmembrane region" description="Helical" evidence="8">
    <location>
        <begin position="99"/>
        <end position="120"/>
    </location>
</feature>
<protein>
    <submittedName>
        <fullName evidence="9">AEC family transporter</fullName>
    </submittedName>
</protein>
<feature type="transmembrane region" description="Helical" evidence="8">
    <location>
        <begin position="6"/>
        <end position="26"/>
    </location>
</feature>
<comment type="similarity">
    <text evidence="2">Belongs to the auxin efflux carrier (TC 2.A.69) family.</text>
</comment>
<dbReference type="PANTHER" id="PTHR36838">
    <property type="entry name" value="AUXIN EFFLUX CARRIER FAMILY PROTEIN"/>
    <property type="match status" value="1"/>
</dbReference>
<comment type="subcellular location">
    <subcellularLocation>
        <location evidence="1">Cell membrane</location>
        <topology evidence="1">Multi-pass membrane protein</topology>
    </subcellularLocation>
</comment>
<dbReference type="Gene3D" id="1.20.1530.20">
    <property type="match status" value="1"/>
</dbReference>
<evidence type="ECO:0000256" key="2">
    <source>
        <dbReference type="ARBA" id="ARBA00010145"/>
    </source>
</evidence>
<feature type="transmembrane region" description="Helical" evidence="8">
    <location>
        <begin position="230"/>
        <end position="252"/>
    </location>
</feature>
<dbReference type="AlphaFoldDB" id="A0A3S2WT91"/>
<keyword evidence="6 8" id="KW-1133">Transmembrane helix</keyword>
<accession>A0A3S2WT91</accession>